<protein>
    <submittedName>
        <fullName evidence="3">Uncharacterized protein LOC118278514 isoform X1</fullName>
    </submittedName>
</protein>
<organism evidence="2 3">
    <name type="scientific">Spodoptera frugiperda</name>
    <name type="common">Fall armyworm</name>
    <dbReference type="NCBI Taxonomy" id="7108"/>
    <lineage>
        <taxon>Eukaryota</taxon>
        <taxon>Metazoa</taxon>
        <taxon>Ecdysozoa</taxon>
        <taxon>Arthropoda</taxon>
        <taxon>Hexapoda</taxon>
        <taxon>Insecta</taxon>
        <taxon>Pterygota</taxon>
        <taxon>Neoptera</taxon>
        <taxon>Endopterygota</taxon>
        <taxon>Lepidoptera</taxon>
        <taxon>Glossata</taxon>
        <taxon>Ditrysia</taxon>
        <taxon>Noctuoidea</taxon>
        <taxon>Noctuidae</taxon>
        <taxon>Amphipyrinae</taxon>
        <taxon>Spodoptera</taxon>
    </lineage>
</organism>
<dbReference type="OrthoDB" id="7403773at2759"/>
<keyword evidence="2" id="KW-1185">Reference proteome</keyword>
<dbReference type="Proteomes" id="UP000829999">
    <property type="component" value="Chromosome 24"/>
</dbReference>
<evidence type="ECO:0000313" key="2">
    <source>
        <dbReference type="Proteomes" id="UP000829999"/>
    </source>
</evidence>
<name>A0A9R0E5Q7_SPOFR</name>
<proteinExistence type="predicted"/>
<dbReference type="GeneID" id="118278514"/>
<reference evidence="3" key="1">
    <citation type="submission" date="2025-08" db="UniProtKB">
        <authorList>
            <consortium name="RefSeq"/>
        </authorList>
    </citation>
    <scope>IDENTIFICATION</scope>
    <source>
        <tissue evidence="3">Whole larval tissue</tissue>
    </source>
</reference>
<evidence type="ECO:0000256" key="1">
    <source>
        <dbReference type="SAM" id="MobiDB-lite"/>
    </source>
</evidence>
<accession>A0A9R0E5Q7</accession>
<sequence>MELPTEAWRVKCPKTWRPGKRNKDDVAKNSHKKKEAPKTCLHLHRKKKGREPSILSLATSLNDNCCHCCRAFLNYVKEIMRCVCCLFNFEIPRLDFEPLFCELLDATLYTLWDLFFLVRACWRAYNDSGQSARVPCAAYE</sequence>
<dbReference type="RefSeq" id="XP_050559767.1">
    <property type="nucleotide sequence ID" value="XM_050703810.1"/>
</dbReference>
<gene>
    <name evidence="3" type="primary">LOC118278514</name>
</gene>
<dbReference type="AlphaFoldDB" id="A0A9R0E5Q7"/>
<evidence type="ECO:0000313" key="3">
    <source>
        <dbReference type="RefSeq" id="XP_050559767.1"/>
    </source>
</evidence>
<feature type="region of interest" description="Disordered" evidence="1">
    <location>
        <begin position="16"/>
        <end position="37"/>
    </location>
</feature>